<accession>A0A1L9SD05</accession>
<protein>
    <recommendedName>
        <fullName evidence="7">Major facilitator superfamily (MFS) profile domain-containing protein</fullName>
    </recommendedName>
</protein>
<dbReference type="Gene3D" id="1.20.1250.20">
    <property type="entry name" value="MFS general substrate transporter like domains"/>
    <property type="match status" value="1"/>
</dbReference>
<gene>
    <name evidence="8" type="ORF">ASPZODRAFT_17877</name>
</gene>
<evidence type="ECO:0000256" key="2">
    <source>
        <dbReference type="ARBA" id="ARBA00022448"/>
    </source>
</evidence>
<keyword evidence="3 6" id="KW-0812">Transmembrane</keyword>
<evidence type="ECO:0000256" key="3">
    <source>
        <dbReference type="ARBA" id="ARBA00022692"/>
    </source>
</evidence>
<dbReference type="VEuPathDB" id="FungiDB:ASPZODRAFT_17877"/>
<dbReference type="Proteomes" id="UP000184188">
    <property type="component" value="Unassembled WGS sequence"/>
</dbReference>
<comment type="subcellular location">
    <subcellularLocation>
        <location evidence="1">Membrane</location>
        <topology evidence="1">Multi-pass membrane protein</topology>
    </subcellularLocation>
</comment>
<keyword evidence="5 6" id="KW-0472">Membrane</keyword>
<evidence type="ECO:0000256" key="1">
    <source>
        <dbReference type="ARBA" id="ARBA00004141"/>
    </source>
</evidence>
<dbReference type="InterPro" id="IPR036259">
    <property type="entry name" value="MFS_trans_sf"/>
</dbReference>
<dbReference type="InterPro" id="IPR020846">
    <property type="entry name" value="MFS_dom"/>
</dbReference>
<feature type="domain" description="Major facilitator superfamily (MFS) profile" evidence="7">
    <location>
        <begin position="31"/>
        <end position="466"/>
    </location>
</feature>
<dbReference type="RefSeq" id="XP_022579477.1">
    <property type="nucleotide sequence ID" value="XM_022727105.1"/>
</dbReference>
<keyword evidence="4 6" id="KW-1133">Transmembrane helix</keyword>
<dbReference type="STRING" id="1073090.A0A1L9SD05"/>
<keyword evidence="2" id="KW-0813">Transport</keyword>
<keyword evidence="9" id="KW-1185">Reference proteome</keyword>
<dbReference type="Pfam" id="PF07690">
    <property type="entry name" value="MFS_1"/>
    <property type="match status" value="1"/>
</dbReference>
<feature type="transmembrane region" description="Helical" evidence="6">
    <location>
        <begin position="361"/>
        <end position="385"/>
    </location>
</feature>
<dbReference type="OrthoDB" id="5086884at2759"/>
<feature type="transmembrane region" description="Helical" evidence="6">
    <location>
        <begin position="405"/>
        <end position="428"/>
    </location>
</feature>
<evidence type="ECO:0000259" key="7">
    <source>
        <dbReference type="PROSITE" id="PS50850"/>
    </source>
</evidence>
<dbReference type="AlphaFoldDB" id="A0A1L9SD05"/>
<feature type="transmembrane region" description="Helical" evidence="6">
    <location>
        <begin position="189"/>
        <end position="210"/>
    </location>
</feature>
<dbReference type="GeneID" id="34613569"/>
<feature type="transmembrane region" description="Helical" evidence="6">
    <location>
        <begin position="30"/>
        <end position="51"/>
    </location>
</feature>
<feature type="transmembrane region" description="Helical" evidence="6">
    <location>
        <begin position="71"/>
        <end position="93"/>
    </location>
</feature>
<evidence type="ECO:0000256" key="4">
    <source>
        <dbReference type="ARBA" id="ARBA00022989"/>
    </source>
</evidence>
<evidence type="ECO:0000256" key="6">
    <source>
        <dbReference type="SAM" id="Phobius"/>
    </source>
</evidence>
<dbReference type="PANTHER" id="PTHR23506:SF23">
    <property type="entry name" value="GH10249P"/>
    <property type="match status" value="1"/>
</dbReference>
<reference evidence="9" key="1">
    <citation type="journal article" date="2017" name="Genome Biol.">
        <title>Comparative genomics reveals high biological diversity and specific adaptations in the industrially and medically important fungal genus Aspergillus.</title>
        <authorList>
            <person name="de Vries R.P."/>
            <person name="Riley R."/>
            <person name="Wiebenga A."/>
            <person name="Aguilar-Osorio G."/>
            <person name="Amillis S."/>
            <person name="Uchima C.A."/>
            <person name="Anderluh G."/>
            <person name="Asadollahi M."/>
            <person name="Askin M."/>
            <person name="Barry K."/>
            <person name="Battaglia E."/>
            <person name="Bayram O."/>
            <person name="Benocci T."/>
            <person name="Braus-Stromeyer S.A."/>
            <person name="Caldana C."/>
            <person name="Canovas D."/>
            <person name="Cerqueira G.C."/>
            <person name="Chen F."/>
            <person name="Chen W."/>
            <person name="Choi C."/>
            <person name="Clum A."/>
            <person name="Dos Santos R.A."/>
            <person name="Damasio A.R."/>
            <person name="Diallinas G."/>
            <person name="Emri T."/>
            <person name="Fekete E."/>
            <person name="Flipphi M."/>
            <person name="Freyberg S."/>
            <person name="Gallo A."/>
            <person name="Gournas C."/>
            <person name="Habgood R."/>
            <person name="Hainaut M."/>
            <person name="Harispe M.L."/>
            <person name="Henrissat B."/>
            <person name="Hilden K.S."/>
            <person name="Hope R."/>
            <person name="Hossain A."/>
            <person name="Karabika E."/>
            <person name="Karaffa L."/>
            <person name="Karanyi Z."/>
            <person name="Krasevec N."/>
            <person name="Kuo A."/>
            <person name="Kusch H."/>
            <person name="LaButti K."/>
            <person name="Lagendijk E.L."/>
            <person name="Lapidus A."/>
            <person name="Levasseur A."/>
            <person name="Lindquist E."/>
            <person name="Lipzen A."/>
            <person name="Logrieco A.F."/>
            <person name="MacCabe A."/>
            <person name="Maekelae M.R."/>
            <person name="Malavazi I."/>
            <person name="Melin P."/>
            <person name="Meyer V."/>
            <person name="Mielnichuk N."/>
            <person name="Miskei M."/>
            <person name="Molnar A.P."/>
            <person name="Mule G."/>
            <person name="Ngan C.Y."/>
            <person name="Orejas M."/>
            <person name="Orosz E."/>
            <person name="Ouedraogo J.P."/>
            <person name="Overkamp K.M."/>
            <person name="Park H.-S."/>
            <person name="Perrone G."/>
            <person name="Piumi F."/>
            <person name="Punt P.J."/>
            <person name="Ram A.F."/>
            <person name="Ramon A."/>
            <person name="Rauscher S."/>
            <person name="Record E."/>
            <person name="Riano-Pachon D.M."/>
            <person name="Robert V."/>
            <person name="Roehrig J."/>
            <person name="Ruller R."/>
            <person name="Salamov A."/>
            <person name="Salih N.S."/>
            <person name="Samson R.A."/>
            <person name="Sandor E."/>
            <person name="Sanguinetti M."/>
            <person name="Schuetze T."/>
            <person name="Sepcic K."/>
            <person name="Shelest E."/>
            <person name="Sherlock G."/>
            <person name="Sophianopoulou V."/>
            <person name="Squina F.M."/>
            <person name="Sun H."/>
            <person name="Susca A."/>
            <person name="Todd R.B."/>
            <person name="Tsang A."/>
            <person name="Unkles S.E."/>
            <person name="van de Wiele N."/>
            <person name="van Rossen-Uffink D."/>
            <person name="Oliveira J.V."/>
            <person name="Vesth T.C."/>
            <person name="Visser J."/>
            <person name="Yu J.-H."/>
            <person name="Zhou M."/>
            <person name="Andersen M.R."/>
            <person name="Archer D.B."/>
            <person name="Baker S.E."/>
            <person name="Benoit I."/>
            <person name="Brakhage A.A."/>
            <person name="Braus G.H."/>
            <person name="Fischer R."/>
            <person name="Frisvad J.C."/>
            <person name="Goldman G.H."/>
            <person name="Houbraken J."/>
            <person name="Oakley B."/>
            <person name="Pocsi I."/>
            <person name="Scazzocchio C."/>
            <person name="Seiboth B."/>
            <person name="vanKuyk P.A."/>
            <person name="Wortman J."/>
            <person name="Dyer P.S."/>
            <person name="Grigoriev I.V."/>
        </authorList>
    </citation>
    <scope>NUCLEOTIDE SEQUENCE [LARGE SCALE GENOMIC DNA]</scope>
    <source>
        <strain evidence="9">CBS 506.65</strain>
    </source>
</reference>
<dbReference type="InterPro" id="IPR050930">
    <property type="entry name" value="MFS_Vesicular_Transporter"/>
</dbReference>
<proteinExistence type="predicted"/>
<dbReference type="CDD" id="cd17325">
    <property type="entry name" value="MFS_MdtG_SLC18_like"/>
    <property type="match status" value="1"/>
</dbReference>
<feature type="transmembrane region" description="Helical" evidence="6">
    <location>
        <begin position="161"/>
        <end position="183"/>
    </location>
</feature>
<dbReference type="SUPFAM" id="SSF103473">
    <property type="entry name" value="MFS general substrate transporter"/>
    <property type="match status" value="1"/>
</dbReference>
<evidence type="ECO:0000313" key="9">
    <source>
        <dbReference type="Proteomes" id="UP000184188"/>
    </source>
</evidence>
<dbReference type="PROSITE" id="PS50850">
    <property type="entry name" value="MFS"/>
    <property type="match status" value="1"/>
</dbReference>
<feature type="transmembrane region" description="Helical" evidence="6">
    <location>
        <begin position="105"/>
        <end position="129"/>
    </location>
</feature>
<sequence>MGTRFISWISRSEKRSTKPKWIAFRSSRGFICFVVTIAVFTDVFLYGMIVPVTPTALQQKVGLSSDHEQKWTSILLALYAAALLAVSPVSGYLADRMQTRRWPLLTGLVALAASTSLLCVGNTLGLWIAGRIFQGASAAVVWTVGLALLVDTVGKESLGQFLGYTSMGLSLGAMTGPLLGGVIYQSGGYYAVFATAFAVIGVDIVLRLALIEKRHAAPWLESEKVSREEQVTHYSQETKSVATEADRTAIAEKPVPAVLRLLASPRLLSSLWSYFIIALLLASFDAVLPLYVQDTFGWEQTGQGLIFIPMSIPQLINPAIGAFIDRYPGSRRYLGAGSFVCSVPVYVLLRLVTHNSMQQKILLCALLTLLGVCIAVLIPVIILEINEIVEEEEKKSPESFGKGGAVAQAYGMSNAAFAAGSLAGPFFAGYIRTSAGWGTMAWTLGLLSGVTGLPVVLTVGGWIGTKSTGPAVEERVEA</sequence>
<dbReference type="GO" id="GO:0022857">
    <property type="term" value="F:transmembrane transporter activity"/>
    <property type="evidence" value="ECO:0007669"/>
    <property type="project" value="InterPro"/>
</dbReference>
<feature type="transmembrane region" description="Helical" evidence="6">
    <location>
        <begin position="135"/>
        <end position="154"/>
    </location>
</feature>
<organism evidence="8 9">
    <name type="scientific">Penicilliopsis zonata CBS 506.65</name>
    <dbReference type="NCBI Taxonomy" id="1073090"/>
    <lineage>
        <taxon>Eukaryota</taxon>
        <taxon>Fungi</taxon>
        <taxon>Dikarya</taxon>
        <taxon>Ascomycota</taxon>
        <taxon>Pezizomycotina</taxon>
        <taxon>Eurotiomycetes</taxon>
        <taxon>Eurotiomycetidae</taxon>
        <taxon>Eurotiales</taxon>
        <taxon>Aspergillaceae</taxon>
        <taxon>Penicilliopsis</taxon>
    </lineage>
</organism>
<dbReference type="InterPro" id="IPR011701">
    <property type="entry name" value="MFS"/>
</dbReference>
<evidence type="ECO:0000256" key="5">
    <source>
        <dbReference type="ARBA" id="ARBA00023136"/>
    </source>
</evidence>
<name>A0A1L9SD05_9EURO</name>
<feature type="transmembrane region" description="Helical" evidence="6">
    <location>
        <begin position="440"/>
        <end position="463"/>
    </location>
</feature>
<dbReference type="GO" id="GO:0016020">
    <property type="term" value="C:membrane"/>
    <property type="evidence" value="ECO:0007669"/>
    <property type="project" value="UniProtKB-SubCell"/>
</dbReference>
<evidence type="ECO:0000313" key="8">
    <source>
        <dbReference type="EMBL" id="OJJ44967.1"/>
    </source>
</evidence>
<dbReference type="PANTHER" id="PTHR23506">
    <property type="entry name" value="GH10249P"/>
    <property type="match status" value="1"/>
</dbReference>
<feature type="transmembrane region" description="Helical" evidence="6">
    <location>
        <begin position="271"/>
        <end position="292"/>
    </location>
</feature>
<dbReference type="EMBL" id="KV878346">
    <property type="protein sequence ID" value="OJJ44967.1"/>
    <property type="molecule type" value="Genomic_DNA"/>
</dbReference>